<evidence type="ECO:0000256" key="2">
    <source>
        <dbReference type="ARBA" id="ARBA00023315"/>
    </source>
</evidence>
<evidence type="ECO:0000256" key="1">
    <source>
        <dbReference type="ARBA" id="ARBA00022679"/>
    </source>
</evidence>
<accession>A0ABU3X4H5</accession>
<dbReference type="InterPro" id="IPR051531">
    <property type="entry name" value="N-acetyltransferase"/>
</dbReference>
<dbReference type="InterPro" id="IPR016181">
    <property type="entry name" value="Acyl_CoA_acyltransferase"/>
</dbReference>
<dbReference type="EMBL" id="JAWJBA010000001">
    <property type="protein sequence ID" value="MDV2682794.1"/>
    <property type="molecule type" value="Genomic_DNA"/>
</dbReference>
<organism evidence="5 6">
    <name type="scientific">Alkalihalophilus lindianensis</name>
    <dbReference type="NCBI Taxonomy" id="1630542"/>
    <lineage>
        <taxon>Bacteria</taxon>
        <taxon>Bacillati</taxon>
        <taxon>Bacillota</taxon>
        <taxon>Bacilli</taxon>
        <taxon>Bacillales</taxon>
        <taxon>Bacillaceae</taxon>
        <taxon>Alkalihalophilus</taxon>
    </lineage>
</organism>
<dbReference type="RefSeq" id="WP_317120133.1">
    <property type="nucleotide sequence ID" value="NZ_JAWJBA010000001.1"/>
</dbReference>
<reference evidence="5 6" key="1">
    <citation type="submission" date="2023-10" db="EMBL/GenBank/DDBJ databases">
        <title>Screening of Alkalihalobacillus lindianensis BZ-TG-R113 and Its Alleviation of Salt Stress on Rapeseed Growth.</title>
        <authorList>
            <person name="Zhao B."/>
            <person name="Guo T."/>
        </authorList>
    </citation>
    <scope>NUCLEOTIDE SEQUENCE [LARGE SCALE GENOMIC DNA]</scope>
    <source>
        <strain evidence="5 6">BZ-TG-R113</strain>
    </source>
</reference>
<dbReference type="Gene3D" id="3.40.630.30">
    <property type="match status" value="1"/>
</dbReference>
<evidence type="ECO:0000313" key="5">
    <source>
        <dbReference type="EMBL" id="MDV2682794.1"/>
    </source>
</evidence>
<feature type="domain" description="N-acetyltransferase" evidence="4">
    <location>
        <begin position="9"/>
        <end position="83"/>
    </location>
</feature>
<comment type="similarity">
    <text evidence="3">Belongs to the acetyltransferase family. RimJ subfamily.</text>
</comment>
<dbReference type="Pfam" id="PF13302">
    <property type="entry name" value="Acetyltransf_3"/>
    <property type="match status" value="1"/>
</dbReference>
<evidence type="ECO:0000259" key="4">
    <source>
        <dbReference type="Pfam" id="PF13302"/>
    </source>
</evidence>
<dbReference type="InterPro" id="IPR000182">
    <property type="entry name" value="GNAT_dom"/>
</dbReference>
<gene>
    <name evidence="5" type="ORF">RYX56_00245</name>
</gene>
<proteinExistence type="inferred from homology"/>
<sequence length="83" mass="9388">MSLGNSFFPYSIEDAMSWIGHHLENFESNRSFEFAITDKESRELYGTIALSSNLAFNHGEIAYWIGEEFWGSGYANEAAQAII</sequence>
<keyword evidence="6" id="KW-1185">Reference proteome</keyword>
<dbReference type="PANTHER" id="PTHR43792:SF8">
    <property type="entry name" value="[RIBOSOMAL PROTEIN US5]-ALANINE N-ACETYLTRANSFERASE"/>
    <property type="match status" value="1"/>
</dbReference>
<keyword evidence="2" id="KW-0012">Acyltransferase</keyword>
<protein>
    <submittedName>
        <fullName evidence="5">GNAT family N-acetyltransferase</fullName>
    </submittedName>
</protein>
<comment type="caution">
    <text evidence="5">The sequence shown here is derived from an EMBL/GenBank/DDBJ whole genome shotgun (WGS) entry which is preliminary data.</text>
</comment>
<keyword evidence="1" id="KW-0808">Transferase</keyword>
<dbReference type="SUPFAM" id="SSF55729">
    <property type="entry name" value="Acyl-CoA N-acyltransferases (Nat)"/>
    <property type="match status" value="1"/>
</dbReference>
<evidence type="ECO:0000313" key="6">
    <source>
        <dbReference type="Proteomes" id="UP001287282"/>
    </source>
</evidence>
<dbReference type="PANTHER" id="PTHR43792">
    <property type="entry name" value="GNAT FAMILY, PUTATIVE (AFU_ORTHOLOGUE AFUA_3G00765)-RELATED-RELATED"/>
    <property type="match status" value="1"/>
</dbReference>
<name>A0ABU3X4H5_9BACI</name>
<dbReference type="Proteomes" id="UP001287282">
    <property type="component" value="Unassembled WGS sequence"/>
</dbReference>
<evidence type="ECO:0000256" key="3">
    <source>
        <dbReference type="ARBA" id="ARBA00038502"/>
    </source>
</evidence>